<reference evidence="1 2" key="1">
    <citation type="submission" date="2024-04" db="EMBL/GenBank/DDBJ databases">
        <authorList>
            <person name="Fracassetti M."/>
        </authorList>
    </citation>
    <scope>NUCLEOTIDE SEQUENCE [LARGE SCALE GENOMIC DNA]</scope>
</reference>
<name>A0AAV2DTG6_9ROSI</name>
<sequence>MLPAVTSYSTGSFHGCTATRLLSRIVALWKKPSRMSYGTWPRSYLLTTCADHLGGRTFARNGDYYMRFENYIYCDQY</sequence>
<gene>
    <name evidence="1" type="ORF">LTRI10_LOCUS18550</name>
</gene>
<dbReference type="Proteomes" id="UP001497516">
    <property type="component" value="Chromosome 3"/>
</dbReference>
<organism evidence="1 2">
    <name type="scientific">Linum trigynum</name>
    <dbReference type="NCBI Taxonomy" id="586398"/>
    <lineage>
        <taxon>Eukaryota</taxon>
        <taxon>Viridiplantae</taxon>
        <taxon>Streptophyta</taxon>
        <taxon>Embryophyta</taxon>
        <taxon>Tracheophyta</taxon>
        <taxon>Spermatophyta</taxon>
        <taxon>Magnoliopsida</taxon>
        <taxon>eudicotyledons</taxon>
        <taxon>Gunneridae</taxon>
        <taxon>Pentapetalae</taxon>
        <taxon>rosids</taxon>
        <taxon>fabids</taxon>
        <taxon>Malpighiales</taxon>
        <taxon>Linaceae</taxon>
        <taxon>Linum</taxon>
    </lineage>
</organism>
<protein>
    <submittedName>
        <fullName evidence="1">Uncharacterized protein</fullName>
    </submittedName>
</protein>
<evidence type="ECO:0000313" key="1">
    <source>
        <dbReference type="EMBL" id="CAL1376848.1"/>
    </source>
</evidence>
<proteinExistence type="predicted"/>
<evidence type="ECO:0000313" key="2">
    <source>
        <dbReference type="Proteomes" id="UP001497516"/>
    </source>
</evidence>
<dbReference type="EMBL" id="OZ034816">
    <property type="protein sequence ID" value="CAL1376848.1"/>
    <property type="molecule type" value="Genomic_DNA"/>
</dbReference>
<accession>A0AAV2DTG6</accession>
<keyword evidence="2" id="KW-1185">Reference proteome</keyword>
<dbReference type="AlphaFoldDB" id="A0AAV2DTG6"/>